<accession>A0A1X7RZU1</accession>
<evidence type="ECO:0000313" key="2">
    <source>
        <dbReference type="EMBL" id="SMQ52467.1"/>
    </source>
</evidence>
<evidence type="ECO:0000313" key="3">
    <source>
        <dbReference type="Proteomes" id="UP000215127"/>
    </source>
</evidence>
<name>A0A1X7RZU1_ZYMT9</name>
<dbReference type="EMBL" id="LT853698">
    <property type="protein sequence ID" value="SMQ52467.1"/>
    <property type="molecule type" value="Genomic_DNA"/>
</dbReference>
<organism evidence="2 3">
    <name type="scientific">Zymoseptoria tritici (strain ST99CH_3D7)</name>
    <dbReference type="NCBI Taxonomy" id="1276538"/>
    <lineage>
        <taxon>Eukaryota</taxon>
        <taxon>Fungi</taxon>
        <taxon>Dikarya</taxon>
        <taxon>Ascomycota</taxon>
        <taxon>Pezizomycotina</taxon>
        <taxon>Dothideomycetes</taxon>
        <taxon>Dothideomycetidae</taxon>
        <taxon>Mycosphaerellales</taxon>
        <taxon>Mycosphaerellaceae</taxon>
        <taxon>Zymoseptoria</taxon>
    </lineage>
</organism>
<proteinExistence type="predicted"/>
<sequence>MSYQFNQDIPPPPYSSSLPPVITPKPPSTPRSCREYLFLRGNGLTTKPKLRLADSTTSHVLDASIHRTKPSTIKIHLDASIKSPCLGALIFPATHNDFQIHTADPHHATSSSPNPNSLIQVKARIGQPHPATYSFTLPATPSTRARRLVWTMRKSSSPKPVNVSYTLTEESTNEVLAYWTTVQGEKYSAMLRWYVPAMSEREEMLVMLSFLGCLTRLQLKGKEGFENGNGLARWSGMWFMAVLGTAAVA</sequence>
<protein>
    <submittedName>
        <fullName evidence="2">Uncharacterized protein</fullName>
    </submittedName>
</protein>
<keyword evidence="3" id="KW-1185">Reference proteome</keyword>
<evidence type="ECO:0000256" key="1">
    <source>
        <dbReference type="SAM" id="MobiDB-lite"/>
    </source>
</evidence>
<dbReference type="AlphaFoldDB" id="A0A1X7RZU1"/>
<feature type="region of interest" description="Disordered" evidence="1">
    <location>
        <begin position="1"/>
        <end position="29"/>
    </location>
</feature>
<gene>
    <name evidence="2" type="ORF">ZT3D7_G7620</name>
</gene>
<reference evidence="2 3" key="1">
    <citation type="submission" date="2016-06" db="EMBL/GenBank/DDBJ databases">
        <authorList>
            <person name="Kjaerup R.B."/>
            <person name="Dalgaard T.S."/>
            <person name="Juul-Madsen H.R."/>
        </authorList>
    </citation>
    <scope>NUCLEOTIDE SEQUENCE [LARGE SCALE GENOMIC DNA]</scope>
</reference>
<dbReference type="Proteomes" id="UP000215127">
    <property type="component" value="Chromosome 7"/>
</dbReference>